<dbReference type="AlphaFoldDB" id="A0A1H8W900"/>
<evidence type="ECO:0000256" key="1">
    <source>
        <dbReference type="SAM" id="MobiDB-lite"/>
    </source>
</evidence>
<dbReference type="OrthoDB" id="350675at2157"/>
<name>A0A1H8W900_9EURY</name>
<evidence type="ECO:0000313" key="3">
    <source>
        <dbReference type="Proteomes" id="UP000199126"/>
    </source>
</evidence>
<reference evidence="3" key="1">
    <citation type="submission" date="2016-10" db="EMBL/GenBank/DDBJ databases">
        <authorList>
            <person name="Varghese N."/>
            <person name="Submissions S."/>
        </authorList>
    </citation>
    <scope>NUCLEOTIDE SEQUENCE [LARGE SCALE GENOMIC DNA]</scope>
    <source>
        <strain evidence="3">CGMCC 1.10121</strain>
    </source>
</reference>
<gene>
    <name evidence="2" type="ORF">SAMN04487948_12562</name>
</gene>
<feature type="compositionally biased region" description="Low complexity" evidence="1">
    <location>
        <begin position="1"/>
        <end position="16"/>
    </location>
</feature>
<accession>A0A1H8W900</accession>
<dbReference type="RefSeq" id="WP_089827686.1">
    <property type="nucleotide sequence ID" value="NZ_FODV01000025.1"/>
</dbReference>
<feature type="region of interest" description="Disordered" evidence="1">
    <location>
        <begin position="1"/>
        <end position="27"/>
    </location>
</feature>
<dbReference type="Proteomes" id="UP000199126">
    <property type="component" value="Unassembled WGS sequence"/>
</dbReference>
<protein>
    <submittedName>
        <fullName evidence="2">Uncharacterized protein</fullName>
    </submittedName>
</protein>
<evidence type="ECO:0000313" key="2">
    <source>
        <dbReference type="EMBL" id="SEP24132.1"/>
    </source>
</evidence>
<dbReference type="EMBL" id="FODV01000025">
    <property type="protein sequence ID" value="SEP24132.1"/>
    <property type="molecule type" value="Genomic_DNA"/>
</dbReference>
<keyword evidence="3" id="KW-1185">Reference proteome</keyword>
<proteinExistence type="predicted"/>
<sequence length="458" mass="48828">MVDGTDSPGSPDTSSPESASRSPATTRRTVLALVGSVAAAGCTDLPVGDQSDRMELDGAALRSLAAEGVEVPQTLPVNVASAYLGESEQRARELLGAVPSPLTETEIPNGVVRARVVDARGGAADALRGAAATASPYQRLLELQRARAEARFVDAAWAAVGAGLAREDVVAEASDLETSLAAFREERRYVGDDPVRSVVVHDALEGWVRAATNLVDSLRAARTHQPGDVLDVGELAETAERVRVNVTDGRHVYGRYTASLADDREMRPTFESTRDALVSAVRERTRERFGSGEDYPEPSSLVDRDVEGTPAERVLRELARELAFRRGEDGSAEWVADGVVRAHEQLVRHRALDAVLADIAEGDTFAVERVADVETARADAVDAIRAALSGSDVSPLTRNLVPDVARRIAFGDRRLADLEGMVRATRVGEPVAEYVVAAAMVEATPPVSDRVASELRTA</sequence>
<organism evidence="2 3">
    <name type="scientific">Halogranum amylolyticum</name>
    <dbReference type="NCBI Taxonomy" id="660520"/>
    <lineage>
        <taxon>Archaea</taxon>
        <taxon>Methanobacteriati</taxon>
        <taxon>Methanobacteriota</taxon>
        <taxon>Stenosarchaea group</taxon>
        <taxon>Halobacteria</taxon>
        <taxon>Halobacteriales</taxon>
        <taxon>Haloferacaceae</taxon>
    </lineage>
</organism>
<feature type="compositionally biased region" description="Polar residues" evidence="1">
    <location>
        <begin position="17"/>
        <end position="27"/>
    </location>
</feature>